<protein>
    <recommendedName>
        <fullName evidence="1">F-box domain-containing protein</fullName>
    </recommendedName>
</protein>
<dbReference type="OrthoDB" id="1107553at2759"/>
<dbReference type="InterPro" id="IPR012885">
    <property type="entry name" value="F-box_Sdz-33"/>
</dbReference>
<dbReference type="PANTHER" id="PTHR22899:SF0">
    <property type="entry name" value="F-BOX ASSOCIATED DOMAIN-CONTAINING PROTEIN-RELATED"/>
    <property type="match status" value="1"/>
</dbReference>
<dbReference type="Pfam" id="PF00646">
    <property type="entry name" value="F-box"/>
    <property type="match status" value="1"/>
</dbReference>
<dbReference type="PROSITE" id="PS50181">
    <property type="entry name" value="FBOX"/>
    <property type="match status" value="1"/>
</dbReference>
<dbReference type="Proteomes" id="UP000008281">
    <property type="component" value="Unassembled WGS sequence"/>
</dbReference>
<dbReference type="HOGENOM" id="CLU_028840_1_0_1"/>
<evidence type="ECO:0000313" key="3">
    <source>
        <dbReference type="Proteomes" id="UP000008281"/>
    </source>
</evidence>
<gene>
    <name evidence="2" type="ORF">CRE_06123</name>
</gene>
<keyword evidence="3" id="KW-1185">Reference proteome</keyword>
<dbReference type="OMA" id="FENTRIQ"/>
<evidence type="ECO:0000259" key="1">
    <source>
        <dbReference type="PROSITE" id="PS50181"/>
    </source>
</evidence>
<organism evidence="3">
    <name type="scientific">Caenorhabditis remanei</name>
    <name type="common">Caenorhabditis vulgaris</name>
    <dbReference type="NCBI Taxonomy" id="31234"/>
    <lineage>
        <taxon>Eukaryota</taxon>
        <taxon>Metazoa</taxon>
        <taxon>Ecdysozoa</taxon>
        <taxon>Nematoda</taxon>
        <taxon>Chromadorea</taxon>
        <taxon>Rhabditida</taxon>
        <taxon>Rhabditina</taxon>
        <taxon>Rhabditomorpha</taxon>
        <taxon>Rhabditoidea</taxon>
        <taxon>Rhabditidae</taxon>
        <taxon>Peloderinae</taxon>
        <taxon>Caenorhabditis</taxon>
    </lineage>
</organism>
<name>E3NEF3_CAERE</name>
<dbReference type="InParanoid" id="E3NEF3"/>
<feature type="domain" description="F-box" evidence="1">
    <location>
        <begin position="4"/>
        <end position="51"/>
    </location>
</feature>
<evidence type="ECO:0000313" key="2">
    <source>
        <dbReference type="EMBL" id="EFO94566.1"/>
    </source>
</evidence>
<reference evidence="2" key="1">
    <citation type="submission" date="2007-07" db="EMBL/GenBank/DDBJ databases">
        <title>PCAP assembly of the Caenorhabditis remanei genome.</title>
        <authorList>
            <consortium name="The Caenorhabditis remanei Sequencing Consortium"/>
            <person name="Wilson R.K."/>
        </authorList>
    </citation>
    <scope>NUCLEOTIDE SEQUENCE [LARGE SCALE GENOMIC DNA]</scope>
    <source>
        <strain evidence="2">PB4641</strain>
    </source>
</reference>
<dbReference type="InterPro" id="IPR053222">
    <property type="entry name" value="Zygotic_Embryogenesis-Asso"/>
</dbReference>
<dbReference type="PANTHER" id="PTHR22899">
    <property type="entry name" value="CYCLIN-RELATED F-BOX FAMILY"/>
    <property type="match status" value="1"/>
</dbReference>
<dbReference type="AlphaFoldDB" id="E3NEF3"/>
<dbReference type="InterPro" id="IPR001810">
    <property type="entry name" value="F-box_dom"/>
</dbReference>
<dbReference type="EMBL" id="DS268620">
    <property type="protein sequence ID" value="EFO94566.1"/>
    <property type="molecule type" value="Genomic_DNA"/>
</dbReference>
<proteinExistence type="predicted"/>
<dbReference type="Pfam" id="PF07735">
    <property type="entry name" value="FBA_2"/>
    <property type="match status" value="1"/>
</dbReference>
<sequence length="272" mass="31699">MEPTFPLLRLPENAIVQVLKNMDPDWLLIISLVSNKIKHLVTSLVLRISNVEICISDMIILKVHIGTFLLALIFYANSNDQNELLSVDITLPVSAYLPFENTRIQSSSQFNFSDWMNHIKTVFCFSKPPSVYFREETHQIQQILIQNFKMFKFSGVYSLDDMLLFNSEKVRFTHPISQKQFNQFIKHWIRGSNIRLQYMALSIVKTGSVNSEEYLNGIKWMGTNLDAKKEVRRKHRIDSDYVVQIKRKDGTSAVIVIESLQNVLYVRFIVLY</sequence>
<accession>E3NEF3</accession>